<evidence type="ECO:0000256" key="3">
    <source>
        <dbReference type="ARBA" id="ARBA00004663"/>
    </source>
</evidence>
<keyword evidence="21" id="KW-1185">Reference proteome</keyword>
<protein>
    <recommendedName>
        <fullName evidence="6 19">Adenosylcobinamide-GDP ribazoletransferase</fullName>
        <ecNumber evidence="5 19">2.7.8.26</ecNumber>
    </recommendedName>
    <alternativeName>
        <fullName evidence="16 19">Cobalamin synthase</fullName>
    </alternativeName>
    <alternativeName>
        <fullName evidence="15 19">Cobalamin-5'-phosphate synthase</fullName>
    </alternativeName>
</protein>
<keyword evidence="13 19" id="KW-0472">Membrane</keyword>
<evidence type="ECO:0000313" key="21">
    <source>
        <dbReference type="Proteomes" id="UP000199200"/>
    </source>
</evidence>
<evidence type="ECO:0000256" key="14">
    <source>
        <dbReference type="ARBA" id="ARBA00025228"/>
    </source>
</evidence>
<dbReference type="HAMAP" id="MF_00719">
    <property type="entry name" value="CobS"/>
    <property type="match status" value="1"/>
</dbReference>
<evidence type="ECO:0000256" key="17">
    <source>
        <dbReference type="ARBA" id="ARBA00048623"/>
    </source>
</evidence>
<evidence type="ECO:0000256" key="5">
    <source>
        <dbReference type="ARBA" id="ARBA00013200"/>
    </source>
</evidence>
<sequence>MIRGLLLAVQFFSAVPVRKNLPVGRKESIWMFTLNPVVGAFIGAVSWSATALAAGPGGTGPFLTAFILVLMLAVLSGGLHLDGWADMGDAYFSYRDQNKRLEILGDPRIGAFGTMALLFLLLGKLAILTELIGRGGLMPAFIVFVPFATRAGLSIYLSVSPLAKRSGVLVFFIEKMEGFRIGIPAAAMLALGGAAAAAWSESLLFPAVGTAAVLVAVLLFKNWTVRNFGGATGDLAGAFVEGCELLLWTILLFCM</sequence>
<evidence type="ECO:0000256" key="8">
    <source>
        <dbReference type="ARBA" id="ARBA00022573"/>
    </source>
</evidence>
<dbReference type="OrthoDB" id="9794626at2"/>
<evidence type="ECO:0000256" key="9">
    <source>
        <dbReference type="ARBA" id="ARBA00022679"/>
    </source>
</evidence>
<evidence type="ECO:0000256" key="18">
    <source>
        <dbReference type="ARBA" id="ARBA00049504"/>
    </source>
</evidence>
<comment type="cofactor">
    <cofactor evidence="1 19">
        <name>Mg(2+)</name>
        <dbReference type="ChEBI" id="CHEBI:18420"/>
    </cofactor>
</comment>
<comment type="function">
    <text evidence="14 19">Joins adenosylcobinamide-GDP and alpha-ribazole to generate adenosylcobalamin (Ado-cobalamin). Also synthesizes adenosylcobalamin 5'-phosphate from adenosylcobinamide-GDP and alpha-ribazole 5'-phosphate.</text>
</comment>
<proteinExistence type="inferred from homology"/>
<evidence type="ECO:0000256" key="2">
    <source>
        <dbReference type="ARBA" id="ARBA00004651"/>
    </source>
</evidence>
<organism evidence="20 21">
    <name type="scientific">Bhargavaea ginsengi</name>
    <dbReference type="NCBI Taxonomy" id="426757"/>
    <lineage>
        <taxon>Bacteria</taxon>
        <taxon>Bacillati</taxon>
        <taxon>Bacillota</taxon>
        <taxon>Bacilli</taxon>
        <taxon>Bacillales</taxon>
        <taxon>Caryophanaceae</taxon>
        <taxon>Bhargavaea</taxon>
    </lineage>
</organism>
<dbReference type="InterPro" id="IPR003805">
    <property type="entry name" value="CobS"/>
</dbReference>
<evidence type="ECO:0000256" key="16">
    <source>
        <dbReference type="ARBA" id="ARBA00032853"/>
    </source>
</evidence>
<dbReference type="RefSeq" id="WP_092054596.1">
    <property type="nucleotide sequence ID" value="NZ_FNZF01000004.1"/>
</dbReference>
<feature type="transmembrane region" description="Helical" evidence="19">
    <location>
        <begin position="203"/>
        <end position="223"/>
    </location>
</feature>
<dbReference type="GO" id="GO:0051073">
    <property type="term" value="F:adenosylcobinamide-GDP ribazoletransferase activity"/>
    <property type="evidence" value="ECO:0007669"/>
    <property type="project" value="UniProtKB-UniRule"/>
</dbReference>
<comment type="catalytic activity">
    <reaction evidence="18 19">
        <text>alpha-ribazole 5'-phosphate + adenosylcob(III)inamide-GDP = adenosylcob(III)alamin 5'-phosphate + GMP + H(+)</text>
        <dbReference type="Rhea" id="RHEA:23560"/>
        <dbReference type="ChEBI" id="CHEBI:15378"/>
        <dbReference type="ChEBI" id="CHEBI:57918"/>
        <dbReference type="ChEBI" id="CHEBI:58115"/>
        <dbReference type="ChEBI" id="CHEBI:60487"/>
        <dbReference type="ChEBI" id="CHEBI:60493"/>
        <dbReference type="EC" id="2.7.8.26"/>
    </reaction>
</comment>
<dbReference type="GO" id="GO:0009236">
    <property type="term" value="P:cobalamin biosynthetic process"/>
    <property type="evidence" value="ECO:0007669"/>
    <property type="project" value="UniProtKB-UniRule"/>
</dbReference>
<keyword evidence="12 19" id="KW-1133">Transmembrane helix</keyword>
<dbReference type="UniPathway" id="UPA00148">
    <property type="reaction ID" value="UER00238"/>
</dbReference>
<reference evidence="21" key="1">
    <citation type="submission" date="2016-10" db="EMBL/GenBank/DDBJ databases">
        <authorList>
            <person name="Varghese N."/>
            <person name="Submissions S."/>
        </authorList>
    </citation>
    <scope>NUCLEOTIDE SEQUENCE [LARGE SCALE GENOMIC DNA]</scope>
    <source>
        <strain evidence="21">CGMCC 1.6763</strain>
    </source>
</reference>
<evidence type="ECO:0000256" key="15">
    <source>
        <dbReference type="ARBA" id="ARBA00032605"/>
    </source>
</evidence>
<evidence type="ECO:0000256" key="11">
    <source>
        <dbReference type="ARBA" id="ARBA00022842"/>
    </source>
</evidence>
<dbReference type="GO" id="GO:0008818">
    <property type="term" value="F:cobalamin 5'-phosphate synthase activity"/>
    <property type="evidence" value="ECO:0007669"/>
    <property type="project" value="UniProtKB-UniRule"/>
</dbReference>
<gene>
    <name evidence="19" type="primary">cobS</name>
    <name evidence="20" type="ORF">SAMN04488127_2432</name>
</gene>
<evidence type="ECO:0000256" key="6">
    <source>
        <dbReference type="ARBA" id="ARBA00015850"/>
    </source>
</evidence>
<evidence type="ECO:0000256" key="4">
    <source>
        <dbReference type="ARBA" id="ARBA00010561"/>
    </source>
</evidence>
<dbReference type="EMBL" id="FNZF01000004">
    <property type="protein sequence ID" value="SEJ65239.1"/>
    <property type="molecule type" value="Genomic_DNA"/>
</dbReference>
<feature type="transmembrane region" description="Helical" evidence="19">
    <location>
        <begin position="62"/>
        <end position="81"/>
    </location>
</feature>
<keyword evidence="8 19" id="KW-0169">Cobalamin biosynthesis</keyword>
<accession>A0A1H7AI21</accession>
<dbReference type="PANTHER" id="PTHR34148">
    <property type="entry name" value="ADENOSYLCOBINAMIDE-GDP RIBAZOLETRANSFERASE"/>
    <property type="match status" value="1"/>
</dbReference>
<dbReference type="GO" id="GO:0005886">
    <property type="term" value="C:plasma membrane"/>
    <property type="evidence" value="ECO:0007669"/>
    <property type="project" value="UniProtKB-SubCell"/>
</dbReference>
<feature type="transmembrane region" description="Helical" evidence="19">
    <location>
        <begin position="140"/>
        <end position="159"/>
    </location>
</feature>
<feature type="transmembrane region" description="Helical" evidence="19">
    <location>
        <begin position="29"/>
        <end position="50"/>
    </location>
</feature>
<name>A0A1H7AI21_9BACL</name>
<evidence type="ECO:0000256" key="12">
    <source>
        <dbReference type="ARBA" id="ARBA00022989"/>
    </source>
</evidence>
<keyword evidence="9 19" id="KW-0808">Transferase</keyword>
<keyword evidence="7 19" id="KW-1003">Cell membrane</keyword>
<feature type="transmembrane region" description="Helical" evidence="19">
    <location>
        <begin position="109"/>
        <end position="128"/>
    </location>
</feature>
<dbReference type="Pfam" id="PF02654">
    <property type="entry name" value="CobS"/>
    <property type="match status" value="1"/>
</dbReference>
<evidence type="ECO:0000313" key="20">
    <source>
        <dbReference type="EMBL" id="SEJ65239.1"/>
    </source>
</evidence>
<evidence type="ECO:0000256" key="19">
    <source>
        <dbReference type="HAMAP-Rule" id="MF_00719"/>
    </source>
</evidence>
<evidence type="ECO:0000256" key="1">
    <source>
        <dbReference type="ARBA" id="ARBA00001946"/>
    </source>
</evidence>
<keyword evidence="11 19" id="KW-0460">Magnesium</keyword>
<dbReference type="Proteomes" id="UP000199200">
    <property type="component" value="Unassembled WGS sequence"/>
</dbReference>
<evidence type="ECO:0000256" key="10">
    <source>
        <dbReference type="ARBA" id="ARBA00022692"/>
    </source>
</evidence>
<evidence type="ECO:0000256" key="13">
    <source>
        <dbReference type="ARBA" id="ARBA00023136"/>
    </source>
</evidence>
<dbReference type="AlphaFoldDB" id="A0A1H7AI21"/>
<evidence type="ECO:0000256" key="7">
    <source>
        <dbReference type="ARBA" id="ARBA00022475"/>
    </source>
</evidence>
<comment type="catalytic activity">
    <reaction evidence="17 19">
        <text>alpha-ribazole + adenosylcob(III)inamide-GDP = adenosylcob(III)alamin + GMP + H(+)</text>
        <dbReference type="Rhea" id="RHEA:16049"/>
        <dbReference type="ChEBI" id="CHEBI:10329"/>
        <dbReference type="ChEBI" id="CHEBI:15378"/>
        <dbReference type="ChEBI" id="CHEBI:18408"/>
        <dbReference type="ChEBI" id="CHEBI:58115"/>
        <dbReference type="ChEBI" id="CHEBI:60487"/>
        <dbReference type="EC" id="2.7.8.26"/>
    </reaction>
</comment>
<comment type="similarity">
    <text evidence="4 19">Belongs to the CobS family.</text>
</comment>
<feature type="transmembrane region" description="Helical" evidence="19">
    <location>
        <begin position="179"/>
        <end position="196"/>
    </location>
</feature>
<dbReference type="PANTHER" id="PTHR34148:SF1">
    <property type="entry name" value="ADENOSYLCOBINAMIDE-GDP RIBAZOLETRANSFERASE"/>
    <property type="match status" value="1"/>
</dbReference>
<keyword evidence="10 19" id="KW-0812">Transmembrane</keyword>
<dbReference type="EC" id="2.7.8.26" evidence="5 19"/>
<comment type="subcellular location">
    <subcellularLocation>
        <location evidence="2 19">Cell membrane</location>
        <topology evidence="2 19">Multi-pass membrane protein</topology>
    </subcellularLocation>
</comment>
<comment type="pathway">
    <text evidence="3 19">Cofactor biosynthesis; adenosylcobalamin biosynthesis; adenosylcobalamin from cob(II)yrinate a,c-diamide: step 7/7.</text>
</comment>
<dbReference type="STRING" id="426757.SAMN04488127_2432"/>